<dbReference type="SUPFAM" id="SSF56925">
    <property type="entry name" value="OMPA-like"/>
    <property type="match status" value="1"/>
</dbReference>
<dbReference type="STRING" id="1440762.Y882_04320"/>
<keyword evidence="1" id="KW-0732">Signal</keyword>
<feature type="signal peptide" evidence="1">
    <location>
        <begin position="1"/>
        <end position="23"/>
    </location>
</feature>
<feature type="chain" id="PRO_5002576341" evidence="1">
    <location>
        <begin position="24"/>
        <end position="205"/>
    </location>
</feature>
<dbReference type="Pfam" id="PF03922">
    <property type="entry name" value="OmpW"/>
    <property type="match status" value="1"/>
</dbReference>
<dbReference type="PATRIC" id="fig|1440762.4.peg.184"/>
<dbReference type="GO" id="GO:0055085">
    <property type="term" value="P:transmembrane transport"/>
    <property type="evidence" value="ECO:0007669"/>
    <property type="project" value="TreeGrafter"/>
</dbReference>
<dbReference type="RefSeq" id="WP_046970645.1">
    <property type="nucleotide sequence ID" value="NZ_JPLA01000010.1"/>
</dbReference>
<dbReference type="EMBL" id="JPLA01000010">
    <property type="protein sequence ID" value="KLD65128.1"/>
    <property type="molecule type" value="Genomic_DNA"/>
</dbReference>
<dbReference type="Proteomes" id="UP000035481">
    <property type="component" value="Unassembled WGS sequence"/>
</dbReference>
<evidence type="ECO:0000256" key="1">
    <source>
        <dbReference type="SAM" id="SignalP"/>
    </source>
</evidence>
<proteinExistence type="predicted"/>
<dbReference type="InterPro" id="IPR011250">
    <property type="entry name" value="OMP/PagP_B-barrel"/>
</dbReference>
<dbReference type="PANTHER" id="PTHR36920:SF1">
    <property type="entry name" value="OUTER MEMBRANE PROTEIN W"/>
    <property type="match status" value="1"/>
</dbReference>
<dbReference type="GO" id="GO:0019867">
    <property type="term" value="C:outer membrane"/>
    <property type="evidence" value="ECO:0007669"/>
    <property type="project" value="InterPro"/>
</dbReference>
<dbReference type="OrthoDB" id="9807574at2"/>
<reference evidence="2 3" key="1">
    <citation type="journal article" date="2015" name="Antonie Van Leeuwenhoek">
        <title>A phylogenomic and molecular marker based taxonomic framework for the order Xanthomonadales: proposal to transfer the families Algiphilaceae and Solimonadaceae to the order Nevskiales ord. nov. and to create a new family within the order Xanthomonadales, the family Rhodanobacteraceae fam. nov., containing the genus Rhodanobacter and its closest relatives.</title>
        <authorList>
            <person name="Naushad S."/>
            <person name="Adeolu M."/>
            <person name="Wong S."/>
            <person name="Sohail M."/>
            <person name="Schellhorn H.E."/>
            <person name="Gupta R.S."/>
        </authorList>
    </citation>
    <scope>NUCLEOTIDE SEQUENCE [LARGE SCALE GENOMIC DNA]</scope>
    <source>
        <strain evidence="2 3">DSM 16301</strain>
    </source>
</reference>
<organism evidence="2 3">
    <name type="scientific">Dyella japonica DSM 16301</name>
    <dbReference type="NCBI Taxonomy" id="1440762"/>
    <lineage>
        <taxon>Bacteria</taxon>
        <taxon>Pseudomonadati</taxon>
        <taxon>Pseudomonadota</taxon>
        <taxon>Gammaproteobacteria</taxon>
        <taxon>Lysobacterales</taxon>
        <taxon>Rhodanobacteraceae</taxon>
        <taxon>Dyella</taxon>
    </lineage>
</organism>
<dbReference type="Gene3D" id="2.40.160.20">
    <property type="match status" value="1"/>
</dbReference>
<sequence>MKVLLPFVIAAALGTLAAPIVHAEGTDSWVLRVGGAVVAPKDNNGTLAGARATVSSSARPTIDLEYMFTPNWGVDALGAWPFLHDVKLAGLGTVARTKQLPPTFGINYHFMPDAAWSPFLGVGVNYTNFFGTHATGALYGNSVSIANSWGAAVRAGFDLRISDKWLATVDVRWADIESDVKVNNTKVGTAKIDPVVFGASVGYRF</sequence>
<evidence type="ECO:0000313" key="3">
    <source>
        <dbReference type="Proteomes" id="UP000035481"/>
    </source>
</evidence>
<name>A0A0G9H6F7_9GAMM</name>
<protein>
    <submittedName>
        <fullName evidence="2">Membrane protein</fullName>
    </submittedName>
</protein>
<comment type="caution">
    <text evidence="2">The sequence shown here is derived from an EMBL/GenBank/DDBJ whole genome shotgun (WGS) entry which is preliminary data.</text>
</comment>
<dbReference type="InterPro" id="IPR005618">
    <property type="entry name" value="OMPW"/>
</dbReference>
<dbReference type="PANTHER" id="PTHR36920">
    <property type="match status" value="1"/>
</dbReference>
<evidence type="ECO:0000313" key="2">
    <source>
        <dbReference type="EMBL" id="KLD65128.1"/>
    </source>
</evidence>
<dbReference type="AlphaFoldDB" id="A0A0G9H6F7"/>
<gene>
    <name evidence="2" type="ORF">Y882_04320</name>
</gene>
<accession>A0A0G9H6F7</accession>